<evidence type="ECO:0000313" key="1">
    <source>
        <dbReference type="EMBL" id="KAI5652318.1"/>
    </source>
</evidence>
<gene>
    <name evidence="1" type="ORF">M9H77_29505</name>
</gene>
<sequence>MGNGYQFYFLNSLGILLEKKQFIDFNSLSCAISRVDEYHFNIANYASCVLGIEDKGRSMEKELGTILEEFPISLSLIPSLFQGFNDEGQVSKLLIIYTISKDYLMEQFGWKMSKCFEVLDLPTMRNDERKQKRSENDKKKVDGVPEQHVISGQKPIGGGRLPLPSMVILLLGKERVLGGQDLKIQFQDFELHLDNSRDDPGRRSGLIRLIARMLGIEKTKH</sequence>
<name>A0ACB9ZUM4_CATRO</name>
<accession>A0ACB9ZUM4</accession>
<reference evidence="2" key="1">
    <citation type="journal article" date="2023" name="Nat. Plants">
        <title>Single-cell RNA sequencing provides a high-resolution roadmap for understanding the multicellular compartmentation of specialized metabolism.</title>
        <authorList>
            <person name="Sun S."/>
            <person name="Shen X."/>
            <person name="Li Y."/>
            <person name="Li Y."/>
            <person name="Wang S."/>
            <person name="Li R."/>
            <person name="Zhang H."/>
            <person name="Shen G."/>
            <person name="Guo B."/>
            <person name="Wei J."/>
            <person name="Xu J."/>
            <person name="St-Pierre B."/>
            <person name="Chen S."/>
            <person name="Sun C."/>
        </authorList>
    </citation>
    <scope>NUCLEOTIDE SEQUENCE [LARGE SCALE GENOMIC DNA]</scope>
</reference>
<protein>
    <submittedName>
        <fullName evidence="1">Uncharacterized protein</fullName>
    </submittedName>
</protein>
<dbReference type="EMBL" id="CM044707">
    <property type="protein sequence ID" value="KAI5652318.1"/>
    <property type="molecule type" value="Genomic_DNA"/>
</dbReference>
<keyword evidence="2" id="KW-1185">Reference proteome</keyword>
<comment type="caution">
    <text evidence="1">The sequence shown here is derived from an EMBL/GenBank/DDBJ whole genome shotgun (WGS) entry which is preliminary data.</text>
</comment>
<dbReference type="Proteomes" id="UP001060085">
    <property type="component" value="Linkage Group LG07"/>
</dbReference>
<evidence type="ECO:0000313" key="2">
    <source>
        <dbReference type="Proteomes" id="UP001060085"/>
    </source>
</evidence>
<proteinExistence type="predicted"/>
<organism evidence="1 2">
    <name type="scientific">Catharanthus roseus</name>
    <name type="common">Madagascar periwinkle</name>
    <name type="synonym">Vinca rosea</name>
    <dbReference type="NCBI Taxonomy" id="4058"/>
    <lineage>
        <taxon>Eukaryota</taxon>
        <taxon>Viridiplantae</taxon>
        <taxon>Streptophyta</taxon>
        <taxon>Embryophyta</taxon>
        <taxon>Tracheophyta</taxon>
        <taxon>Spermatophyta</taxon>
        <taxon>Magnoliopsida</taxon>
        <taxon>eudicotyledons</taxon>
        <taxon>Gunneridae</taxon>
        <taxon>Pentapetalae</taxon>
        <taxon>asterids</taxon>
        <taxon>lamiids</taxon>
        <taxon>Gentianales</taxon>
        <taxon>Apocynaceae</taxon>
        <taxon>Rauvolfioideae</taxon>
        <taxon>Vinceae</taxon>
        <taxon>Catharanthinae</taxon>
        <taxon>Catharanthus</taxon>
    </lineage>
</organism>